<dbReference type="RefSeq" id="WP_076878977.1">
    <property type="nucleotide sequence ID" value="NZ_MLCN01000034.1"/>
</dbReference>
<organism evidence="1 2">
    <name type="scientific">Alkanindiges hydrocarboniclasticus</name>
    <dbReference type="NCBI Taxonomy" id="1907941"/>
    <lineage>
        <taxon>Bacteria</taxon>
        <taxon>Pseudomonadati</taxon>
        <taxon>Pseudomonadota</taxon>
        <taxon>Gammaproteobacteria</taxon>
        <taxon>Moraxellales</taxon>
        <taxon>Moraxellaceae</taxon>
        <taxon>Alkanindiges</taxon>
    </lineage>
</organism>
<comment type="caution">
    <text evidence="1">The sequence shown here is derived from an EMBL/GenBank/DDBJ whole genome shotgun (WGS) entry which is preliminary data.</text>
</comment>
<evidence type="ECO:0000313" key="1">
    <source>
        <dbReference type="EMBL" id="ONG38364.1"/>
    </source>
</evidence>
<protein>
    <submittedName>
        <fullName evidence="1">Uncharacterized protein</fullName>
    </submittedName>
</protein>
<dbReference type="STRING" id="1907941.BKE30_12690"/>
<evidence type="ECO:0000313" key="2">
    <source>
        <dbReference type="Proteomes" id="UP000192132"/>
    </source>
</evidence>
<keyword evidence="2" id="KW-1185">Reference proteome</keyword>
<accession>A0A1S8CRD7</accession>
<sequence>MPAGLAAGKITASRQVSCNPVQHYSDEFLKKPMGYGNFPCWAKGLNRGKLISLLTTFYLNL</sequence>
<proteinExistence type="predicted"/>
<dbReference type="EMBL" id="MLCN01000034">
    <property type="protein sequence ID" value="ONG38364.1"/>
    <property type="molecule type" value="Genomic_DNA"/>
</dbReference>
<dbReference type="AlphaFoldDB" id="A0A1S8CRD7"/>
<name>A0A1S8CRD7_9GAMM</name>
<reference evidence="1 2" key="1">
    <citation type="submission" date="2016-10" db="EMBL/GenBank/DDBJ databases">
        <title>Draft Genome sequence of Alkanindiges sp. strain H1.</title>
        <authorList>
            <person name="Subhash Y."/>
            <person name="Lee S."/>
        </authorList>
    </citation>
    <scope>NUCLEOTIDE SEQUENCE [LARGE SCALE GENOMIC DNA]</scope>
    <source>
        <strain evidence="1 2">H1</strain>
    </source>
</reference>
<gene>
    <name evidence="1" type="ORF">BKE30_12690</name>
</gene>
<dbReference type="Proteomes" id="UP000192132">
    <property type="component" value="Unassembled WGS sequence"/>
</dbReference>